<evidence type="ECO:0000259" key="2">
    <source>
        <dbReference type="Pfam" id="PF01935"/>
    </source>
</evidence>
<comment type="caution">
    <text evidence="4">The sequence shown here is derived from an EMBL/GenBank/DDBJ whole genome shotgun (WGS) entry which is preliminary data.</text>
</comment>
<dbReference type="PANTHER" id="PTHR30121:SF11">
    <property type="entry name" value="AAA+ ATPASE DOMAIN-CONTAINING PROTEIN"/>
    <property type="match status" value="1"/>
</dbReference>
<reference evidence="4 5" key="1">
    <citation type="submission" date="2019-03" db="EMBL/GenBank/DDBJ databases">
        <title>Draft genome sequences of novel Actinobacteria.</title>
        <authorList>
            <person name="Sahin N."/>
            <person name="Ay H."/>
            <person name="Saygin H."/>
        </authorList>
    </citation>
    <scope>NUCLEOTIDE SEQUENCE [LARGE SCALE GENOMIC DNA]</scope>
    <source>
        <strain evidence="4 5">DSM 45347</strain>
    </source>
</reference>
<evidence type="ECO:0000313" key="5">
    <source>
        <dbReference type="Proteomes" id="UP000295431"/>
    </source>
</evidence>
<proteinExistence type="predicted"/>
<dbReference type="SUPFAM" id="SSF52540">
    <property type="entry name" value="P-loop containing nucleoside triphosphate hydrolases"/>
    <property type="match status" value="1"/>
</dbReference>
<dbReference type="PANTHER" id="PTHR30121">
    <property type="entry name" value="UNCHARACTERIZED PROTEIN YJGR-RELATED"/>
    <property type="match status" value="1"/>
</dbReference>
<dbReference type="AlphaFoldDB" id="A0A4R4NB15"/>
<dbReference type="Proteomes" id="UP000295431">
    <property type="component" value="Unassembled WGS sequence"/>
</dbReference>
<dbReference type="InterPro" id="IPR002789">
    <property type="entry name" value="HerA_central"/>
</dbReference>
<dbReference type="EMBL" id="SMJW01000278">
    <property type="protein sequence ID" value="TDC06135.1"/>
    <property type="molecule type" value="Genomic_DNA"/>
</dbReference>
<accession>A0A4R4NB15</accession>
<evidence type="ECO:0000313" key="4">
    <source>
        <dbReference type="EMBL" id="TDC06135.1"/>
    </source>
</evidence>
<dbReference type="CDD" id="cd01127">
    <property type="entry name" value="TrwB_TraG_TraD_VirD4"/>
    <property type="match status" value="2"/>
</dbReference>
<gene>
    <name evidence="4" type="ORF">E1284_34355</name>
</gene>
<feature type="region of interest" description="Disordered" evidence="1">
    <location>
        <begin position="809"/>
        <end position="844"/>
    </location>
</feature>
<dbReference type="InterPro" id="IPR027417">
    <property type="entry name" value="P-loop_NTPase"/>
</dbReference>
<evidence type="ECO:0000256" key="1">
    <source>
        <dbReference type="SAM" id="MobiDB-lite"/>
    </source>
</evidence>
<organism evidence="4 5">
    <name type="scientific">Actinomadura bangladeshensis</name>
    <dbReference type="NCBI Taxonomy" id="453573"/>
    <lineage>
        <taxon>Bacteria</taxon>
        <taxon>Bacillati</taxon>
        <taxon>Actinomycetota</taxon>
        <taxon>Actinomycetes</taxon>
        <taxon>Streptosporangiales</taxon>
        <taxon>Thermomonosporaceae</taxon>
        <taxon>Actinomadura</taxon>
    </lineage>
</organism>
<dbReference type="Pfam" id="PF01935">
    <property type="entry name" value="DUF87"/>
    <property type="match status" value="1"/>
</dbReference>
<dbReference type="OrthoDB" id="3258326at2"/>
<feature type="domain" description="Helicase HerA central" evidence="2">
    <location>
        <begin position="409"/>
        <end position="460"/>
    </location>
</feature>
<dbReference type="InterPro" id="IPR051162">
    <property type="entry name" value="T4SS_component"/>
</dbReference>
<sequence>MTRTLLFQDAAVVHDIGGGTGLYGLLSDLGHAPHRLIDAAAEYGPVAGLGVLGAAAAWASVRWVLWDWRNSRLAPGARLIEVAVPPKVEPASAAAWWARLIGLTYPRWKRLVFGQPHLAFEYRADHNGVRFHIWVPGTIPPGIVEKTVRASWPGATLTTHSATPPLPLDPEYGAAGGRLVLARPEHFPLTSGHDTDPLRGLLGTASGLAEGEHLAVQILARPATGRRLGKAHRAASALRGGRSTAPQSLLFDLVTPGMSGHNNPAELARLHPERAEQVRAVLGKAAQPRFEVQIRYGMATRHPDQVEAGWLRAHAHEVASTFALFTSGHQRLRRRRLRRPAARLESRHLHGGYLLSVPELAALAHLPYDLAAPGVTRAGARPIAPSPAVPVAGPGVRVLGDSEAGAPRPVGLTVAGARQHLHVLGQTGVGKSTFLANLILSDAAAGRGALVIDPKGDLVADILDRLPERAVGQTVVFDPADRGRPPCLNVLAGGDPAFAAESIVTTFRRCFSSSWGPRLDDLLRSACLTLTRVNGTRATLADIPRLLTDTPYRTRVTTRLDDELLRGFWASYDELTPAARASVIGPVMNKLRAVLLRPFVRDTLSGGASTLDLGGMLGSGGLVLARLPKGVLGEDAVRLFGSLLLAHTWQAITPRATQHEGERRDASAYIDEAHNFLNLPGSISDILAEARAYRFSLTLAHQHLSQLPKDLRDAVSADARNKIYFAASPEDATDLARHTAPLLAPHDLSHLGAYQAAARLMDGNAPTPAFTFRTRPLPDPVPGRAAAVRRASREQYAAGRSKRLIPAVGLRDLAGASSTPAETGGPEDRAAEGSADGADVEVES</sequence>
<name>A0A4R4NB15_9ACTN</name>
<dbReference type="Pfam" id="PF26449">
    <property type="entry name" value="DUF8128"/>
    <property type="match status" value="1"/>
</dbReference>
<dbReference type="RefSeq" id="WP_131944333.1">
    <property type="nucleotide sequence ID" value="NZ_BAAAMX010000050.1"/>
</dbReference>
<keyword evidence="5" id="KW-1185">Reference proteome</keyword>
<protein>
    <submittedName>
        <fullName evidence="4">DUF87 domain-containing protein</fullName>
    </submittedName>
</protein>
<feature type="domain" description="DUF8128" evidence="3">
    <location>
        <begin position="115"/>
        <end position="368"/>
    </location>
</feature>
<dbReference type="InterPro" id="IPR058441">
    <property type="entry name" value="DUF8128"/>
</dbReference>
<evidence type="ECO:0000259" key="3">
    <source>
        <dbReference type="Pfam" id="PF26449"/>
    </source>
</evidence>
<dbReference type="Gene3D" id="3.40.50.300">
    <property type="entry name" value="P-loop containing nucleotide triphosphate hydrolases"/>
    <property type="match status" value="2"/>
</dbReference>